<reference evidence="2 3" key="1">
    <citation type="submission" date="2022-12" db="EMBL/GenBank/DDBJ databases">
        <title>Microbacterium terricola strain KV-448 chromosome, complete genome.</title>
        <authorList>
            <person name="Oshima T."/>
            <person name="Moriya T."/>
            <person name="Bessho Y."/>
        </authorList>
    </citation>
    <scope>NUCLEOTIDE SEQUENCE [LARGE SCALE GENOMIC DNA]</scope>
    <source>
        <strain evidence="2 3">KV-448</strain>
    </source>
</reference>
<organism evidence="2 3">
    <name type="scientific">Microbacterium terricola</name>
    <dbReference type="NCBI Taxonomy" id="344163"/>
    <lineage>
        <taxon>Bacteria</taxon>
        <taxon>Bacillati</taxon>
        <taxon>Actinomycetota</taxon>
        <taxon>Actinomycetes</taxon>
        <taxon>Micrococcales</taxon>
        <taxon>Microbacteriaceae</taxon>
        <taxon>Microbacterium</taxon>
    </lineage>
</organism>
<keyword evidence="3" id="KW-1185">Reference proteome</keyword>
<dbReference type="RefSeq" id="WP_263798158.1">
    <property type="nucleotide sequence ID" value="NZ_AP027141.1"/>
</dbReference>
<keyword evidence="1" id="KW-1133">Transmembrane helix</keyword>
<feature type="transmembrane region" description="Helical" evidence="1">
    <location>
        <begin position="80"/>
        <end position="98"/>
    </location>
</feature>
<keyword evidence="1" id="KW-0472">Membrane</keyword>
<keyword evidence="1" id="KW-0812">Transmembrane</keyword>
<gene>
    <name evidence="2" type="ORF">Microterr_19140</name>
</gene>
<accession>A0ABM8E014</accession>
<dbReference type="EMBL" id="AP027141">
    <property type="protein sequence ID" value="BDV31254.1"/>
    <property type="molecule type" value="Genomic_DNA"/>
</dbReference>
<sequence>MTPRRIRVSGVRGDFRTPPGWPTPTDNWIRANTFWQPPAEWTPLPGLKPAPKGWQFWTTNRTWDNAATKYYAPLNGWMRVFNIAAFASTATFIAAFIAHIPVLGLAAMLLFVFAFACLVVVHVRRRRMTAELITHATRGAERARAERLAREYQRYLVDAS</sequence>
<evidence type="ECO:0000313" key="3">
    <source>
        <dbReference type="Proteomes" id="UP001317779"/>
    </source>
</evidence>
<proteinExistence type="predicted"/>
<evidence type="ECO:0000256" key="1">
    <source>
        <dbReference type="SAM" id="Phobius"/>
    </source>
</evidence>
<feature type="transmembrane region" description="Helical" evidence="1">
    <location>
        <begin position="104"/>
        <end position="123"/>
    </location>
</feature>
<evidence type="ECO:0000313" key="2">
    <source>
        <dbReference type="EMBL" id="BDV31254.1"/>
    </source>
</evidence>
<dbReference type="Proteomes" id="UP001317779">
    <property type="component" value="Chromosome"/>
</dbReference>
<protein>
    <recommendedName>
        <fullName evidence="4">DUF2510 domain-containing protein</fullName>
    </recommendedName>
</protein>
<name>A0ABM8E014_9MICO</name>
<evidence type="ECO:0008006" key="4">
    <source>
        <dbReference type="Google" id="ProtNLM"/>
    </source>
</evidence>